<protein>
    <submittedName>
        <fullName evidence="1">Uncharacterized protein</fullName>
    </submittedName>
</protein>
<dbReference type="EMBL" id="UINC01175871">
    <property type="protein sequence ID" value="SVD82723.1"/>
    <property type="molecule type" value="Genomic_DNA"/>
</dbReference>
<evidence type="ECO:0000313" key="1">
    <source>
        <dbReference type="EMBL" id="SVD82723.1"/>
    </source>
</evidence>
<name>A0A382YHH6_9ZZZZ</name>
<reference evidence="1" key="1">
    <citation type="submission" date="2018-05" db="EMBL/GenBank/DDBJ databases">
        <authorList>
            <person name="Lanie J.A."/>
            <person name="Ng W.-L."/>
            <person name="Kazmierczak K.M."/>
            <person name="Andrzejewski T.M."/>
            <person name="Davidsen T.M."/>
            <person name="Wayne K.J."/>
            <person name="Tettelin H."/>
            <person name="Glass J.I."/>
            <person name="Rusch D."/>
            <person name="Podicherti R."/>
            <person name="Tsui H.-C.T."/>
            <person name="Winkler M.E."/>
        </authorList>
    </citation>
    <scope>NUCLEOTIDE SEQUENCE</scope>
</reference>
<proteinExistence type="predicted"/>
<gene>
    <name evidence="1" type="ORF">METZ01_LOCUS435577</name>
</gene>
<feature type="non-terminal residue" evidence="1">
    <location>
        <position position="34"/>
    </location>
</feature>
<organism evidence="1">
    <name type="scientific">marine metagenome</name>
    <dbReference type="NCBI Taxonomy" id="408172"/>
    <lineage>
        <taxon>unclassified sequences</taxon>
        <taxon>metagenomes</taxon>
        <taxon>ecological metagenomes</taxon>
    </lineage>
</organism>
<dbReference type="AlphaFoldDB" id="A0A382YHH6"/>
<sequence>MKPHIRGVFCLWDDGCIWELVCNKIIDCKGSFYM</sequence>
<accession>A0A382YHH6</accession>